<dbReference type="InterPro" id="IPR020084">
    <property type="entry name" value="NUDIX_hydrolase_CS"/>
</dbReference>
<accession>A0A1G2FWE9</accession>
<organism evidence="4 5">
    <name type="scientific">Candidatus Ryanbacteria bacterium RIFCSPHIGHO2_01_45_13</name>
    <dbReference type="NCBI Taxonomy" id="1802112"/>
    <lineage>
        <taxon>Bacteria</taxon>
        <taxon>Candidatus Ryaniibacteriota</taxon>
    </lineage>
</organism>
<dbReference type="PROSITE" id="PS51462">
    <property type="entry name" value="NUDIX"/>
    <property type="match status" value="1"/>
</dbReference>
<keyword evidence="1 2" id="KW-0378">Hydrolase</keyword>
<comment type="similarity">
    <text evidence="2">Belongs to the Nudix hydrolase family.</text>
</comment>
<dbReference type="GO" id="GO:0006754">
    <property type="term" value="P:ATP biosynthetic process"/>
    <property type="evidence" value="ECO:0007669"/>
    <property type="project" value="TreeGrafter"/>
</dbReference>
<sequence>MKQRTRNQVEAIVFKTLPSGDHSFLMLKRAPQRGGFWQPVTGNVEEGETFEAAAVREVQEELGITDIVRLIDTEYSYEFTDNGLDQFERIFGVQVPLNAEVKLSSEHTEYRWTMKDEAIDSYLKYPGNKEGLRRLHQKLTESNEGGSQ</sequence>
<feature type="domain" description="Nudix hydrolase" evidence="3">
    <location>
        <begin position="4"/>
        <end position="136"/>
    </location>
</feature>
<evidence type="ECO:0000313" key="4">
    <source>
        <dbReference type="EMBL" id="OGZ42032.1"/>
    </source>
</evidence>
<reference evidence="4 5" key="1">
    <citation type="journal article" date="2016" name="Nat. Commun.">
        <title>Thousands of microbial genomes shed light on interconnected biogeochemical processes in an aquifer system.</title>
        <authorList>
            <person name="Anantharaman K."/>
            <person name="Brown C.T."/>
            <person name="Hug L.A."/>
            <person name="Sharon I."/>
            <person name="Castelle C.J."/>
            <person name="Probst A.J."/>
            <person name="Thomas B.C."/>
            <person name="Singh A."/>
            <person name="Wilkins M.J."/>
            <person name="Karaoz U."/>
            <person name="Brodie E.L."/>
            <person name="Williams K.H."/>
            <person name="Hubbard S.S."/>
            <person name="Banfield J.F."/>
        </authorList>
    </citation>
    <scope>NUCLEOTIDE SEQUENCE [LARGE SCALE GENOMIC DNA]</scope>
</reference>
<name>A0A1G2FWE9_9BACT</name>
<dbReference type="InterPro" id="IPR051325">
    <property type="entry name" value="Nudix_hydrolase_domain"/>
</dbReference>
<dbReference type="Proteomes" id="UP000176700">
    <property type="component" value="Unassembled WGS sequence"/>
</dbReference>
<dbReference type="InterPro" id="IPR020476">
    <property type="entry name" value="Nudix_hydrolase"/>
</dbReference>
<protein>
    <recommendedName>
        <fullName evidence="3">Nudix hydrolase domain-containing protein</fullName>
    </recommendedName>
</protein>
<dbReference type="EMBL" id="MHNI01000022">
    <property type="protein sequence ID" value="OGZ42032.1"/>
    <property type="molecule type" value="Genomic_DNA"/>
</dbReference>
<evidence type="ECO:0000256" key="1">
    <source>
        <dbReference type="ARBA" id="ARBA00022801"/>
    </source>
</evidence>
<dbReference type="SUPFAM" id="SSF55811">
    <property type="entry name" value="Nudix"/>
    <property type="match status" value="1"/>
</dbReference>
<dbReference type="AlphaFoldDB" id="A0A1G2FWE9"/>
<comment type="caution">
    <text evidence="4">The sequence shown here is derived from an EMBL/GenBank/DDBJ whole genome shotgun (WGS) entry which is preliminary data.</text>
</comment>
<dbReference type="PRINTS" id="PR00502">
    <property type="entry name" value="NUDIXFAMILY"/>
</dbReference>
<gene>
    <name evidence="4" type="ORF">A2W41_00820</name>
</gene>
<dbReference type="InterPro" id="IPR000086">
    <property type="entry name" value="NUDIX_hydrolase_dom"/>
</dbReference>
<evidence type="ECO:0000256" key="2">
    <source>
        <dbReference type="RuleBase" id="RU003476"/>
    </source>
</evidence>
<dbReference type="PANTHER" id="PTHR21340:SF0">
    <property type="entry name" value="BIS(5'-NUCLEOSYL)-TETRAPHOSPHATASE [ASYMMETRICAL]"/>
    <property type="match status" value="1"/>
</dbReference>
<proteinExistence type="inferred from homology"/>
<dbReference type="Pfam" id="PF00293">
    <property type="entry name" value="NUDIX"/>
    <property type="match status" value="1"/>
</dbReference>
<dbReference type="GO" id="GO:0006167">
    <property type="term" value="P:AMP biosynthetic process"/>
    <property type="evidence" value="ECO:0007669"/>
    <property type="project" value="TreeGrafter"/>
</dbReference>
<evidence type="ECO:0000313" key="5">
    <source>
        <dbReference type="Proteomes" id="UP000176700"/>
    </source>
</evidence>
<evidence type="ECO:0000259" key="3">
    <source>
        <dbReference type="PROSITE" id="PS51462"/>
    </source>
</evidence>
<dbReference type="GO" id="GO:0004081">
    <property type="term" value="F:bis(5'-nucleosyl)-tetraphosphatase (asymmetrical) activity"/>
    <property type="evidence" value="ECO:0007669"/>
    <property type="project" value="TreeGrafter"/>
</dbReference>
<dbReference type="PANTHER" id="PTHR21340">
    <property type="entry name" value="DIADENOSINE 5,5-P1,P4-TETRAPHOSPHATE PYROPHOSPHOHYDROLASE MUTT"/>
    <property type="match status" value="1"/>
</dbReference>
<dbReference type="Gene3D" id="3.90.79.10">
    <property type="entry name" value="Nucleoside Triphosphate Pyrophosphohydrolase"/>
    <property type="match status" value="1"/>
</dbReference>
<dbReference type="CDD" id="cd04664">
    <property type="entry name" value="NUDIX_DHNTPase_like"/>
    <property type="match status" value="1"/>
</dbReference>
<dbReference type="InterPro" id="IPR015797">
    <property type="entry name" value="NUDIX_hydrolase-like_dom_sf"/>
</dbReference>
<dbReference type="PROSITE" id="PS00893">
    <property type="entry name" value="NUDIX_BOX"/>
    <property type="match status" value="1"/>
</dbReference>